<dbReference type="EMBL" id="CP114588">
    <property type="protein sequence ID" value="WBA09681.1"/>
    <property type="molecule type" value="Genomic_DNA"/>
</dbReference>
<evidence type="ECO:0000313" key="3">
    <source>
        <dbReference type="EMBL" id="WBA09681.1"/>
    </source>
</evidence>
<dbReference type="InterPro" id="IPR011990">
    <property type="entry name" value="TPR-like_helical_dom_sf"/>
</dbReference>
<organism evidence="3 4">
    <name type="scientific">Salinivibrio kushneri</name>
    <dbReference type="NCBI Taxonomy" id="1908198"/>
    <lineage>
        <taxon>Bacteria</taxon>
        <taxon>Pseudomonadati</taxon>
        <taxon>Pseudomonadota</taxon>
        <taxon>Gammaproteobacteria</taxon>
        <taxon>Vibrionales</taxon>
        <taxon>Vibrionaceae</taxon>
        <taxon>Salinivibrio</taxon>
    </lineage>
</organism>
<evidence type="ECO:0000259" key="1">
    <source>
        <dbReference type="Pfam" id="PF13910"/>
    </source>
</evidence>
<accession>A0AA47KMG5</accession>
<dbReference type="Proteomes" id="UP001164748">
    <property type="component" value="Chromosome"/>
</dbReference>
<dbReference type="InterPro" id="IPR025209">
    <property type="entry name" value="DUF4209"/>
</dbReference>
<feature type="domain" description="DUF4209" evidence="1">
    <location>
        <begin position="504"/>
        <end position="594"/>
    </location>
</feature>
<proteinExistence type="predicted"/>
<dbReference type="SUPFAM" id="SSF48452">
    <property type="entry name" value="TPR-like"/>
    <property type="match status" value="1"/>
</dbReference>
<reference evidence="3" key="1">
    <citation type="submission" date="2022-09" db="EMBL/GenBank/DDBJ databases">
        <authorList>
            <person name="Li Z.-J."/>
        </authorList>
    </citation>
    <scope>NUCLEOTIDE SEQUENCE</scope>
    <source>
        <strain evidence="3">TGB11</strain>
    </source>
</reference>
<dbReference type="Pfam" id="PF13910">
    <property type="entry name" value="DUF4209"/>
    <property type="match status" value="1"/>
</dbReference>
<evidence type="ECO:0000313" key="4">
    <source>
        <dbReference type="Proteomes" id="UP001164748"/>
    </source>
</evidence>
<gene>
    <name evidence="3" type="ORF">N8M53_05670</name>
</gene>
<name>A0AA47KMG5_9GAMM</name>
<feature type="domain" description="DUF7380" evidence="2">
    <location>
        <begin position="4"/>
        <end position="175"/>
    </location>
</feature>
<protein>
    <submittedName>
        <fullName evidence="3">DUF4209 domain-containing protein</fullName>
    </submittedName>
</protein>
<dbReference type="Pfam" id="PF24098">
    <property type="entry name" value="DUF7380"/>
    <property type="match status" value="1"/>
</dbReference>
<evidence type="ECO:0000259" key="2">
    <source>
        <dbReference type="Pfam" id="PF24098"/>
    </source>
</evidence>
<dbReference type="RefSeq" id="WP_269579798.1">
    <property type="nucleotide sequence ID" value="NZ_CP114588.1"/>
</dbReference>
<sequence>MATSLEMTREIFIECNWSYDVSPEKHNGYSSIMSCLQKSAKEMDEAGKPNHTRVLELLSRVASMMLRPNSLNEPFKAYFQDFQAGRRSAQPEDFTAEELIFFETILNDVDELWLKARLADLLWLLRKPKNPEHAKIAIDSYISNPIDSETWHRDVRNGWERAARLCMQIRDTDRLDGIKNNLFSAFCAEHPRNKFMTLWVADLLDQLKIDRDFKEDIASSLFKIALELKNDGDFHSARSYFELAAKKYQQCSEEESWLDALIAIADCFELEGDSRSAGSNMAANSFYENAVQAYRRIPNKNRVNYDVESRVSVVRDKIKDSGRASLDEMVLVETPGVDVSEVAKSSMAHVAGKGSPEEALMYFIGLFTGPKYQELASSAKEIMQESMFSSLAGSSHMSSDGRVVAKTPPMNLKAGEDDPSNKAVLKRQVQQQFSFEVQLVVEGQILPALRQLLMEHRFTRELLVAACYQSPIVSKGREKLLGYALWLGFEYEFGAAIHLICPQVEHVVRTQLKASGFHTSTIDKDGIENENGLSTLMDSPEAIQVFGEDVTFEIKSVFTEVLGFNLRNETAHGLLDDNVSASLPAIYAWWMVLRLVLRSIVLGGIKGD</sequence>
<dbReference type="InterPro" id="IPR055804">
    <property type="entry name" value="DUF7380"/>
</dbReference>
<dbReference type="AlphaFoldDB" id="A0AA47KMG5"/>